<keyword evidence="2" id="KW-1185">Reference proteome</keyword>
<dbReference type="OrthoDB" id="10436925at2759"/>
<name>A0A183SBP8_SCHSO</name>
<dbReference type="WBParaSite" id="SSLN_0000170901-mRNA-1">
    <property type="protein sequence ID" value="SSLN_0000170901-mRNA-1"/>
    <property type="gene ID" value="SSLN_0000170901"/>
</dbReference>
<reference evidence="1 2" key="2">
    <citation type="submission" date="2018-11" db="EMBL/GenBank/DDBJ databases">
        <authorList>
            <consortium name="Pathogen Informatics"/>
        </authorList>
    </citation>
    <scope>NUCLEOTIDE SEQUENCE [LARGE SCALE GENOMIC DNA]</scope>
    <source>
        <strain evidence="1 2">NST_G2</strain>
    </source>
</reference>
<gene>
    <name evidence="1" type="ORF">SSLN_LOCUS1646</name>
</gene>
<accession>A0A183SBP8</accession>
<dbReference type="EMBL" id="UYSU01004853">
    <property type="protein sequence ID" value="VDL88031.1"/>
    <property type="molecule type" value="Genomic_DNA"/>
</dbReference>
<evidence type="ECO:0000313" key="2">
    <source>
        <dbReference type="Proteomes" id="UP000275846"/>
    </source>
</evidence>
<protein>
    <submittedName>
        <fullName evidence="1 3">Uncharacterized protein</fullName>
    </submittedName>
</protein>
<evidence type="ECO:0000313" key="1">
    <source>
        <dbReference type="EMBL" id="VDL88031.1"/>
    </source>
</evidence>
<organism evidence="3">
    <name type="scientific">Schistocephalus solidus</name>
    <name type="common">Tapeworm</name>
    <dbReference type="NCBI Taxonomy" id="70667"/>
    <lineage>
        <taxon>Eukaryota</taxon>
        <taxon>Metazoa</taxon>
        <taxon>Spiralia</taxon>
        <taxon>Lophotrochozoa</taxon>
        <taxon>Platyhelminthes</taxon>
        <taxon>Cestoda</taxon>
        <taxon>Eucestoda</taxon>
        <taxon>Diphyllobothriidea</taxon>
        <taxon>Diphyllobothriidae</taxon>
        <taxon>Schistocephalus</taxon>
    </lineage>
</organism>
<proteinExistence type="predicted"/>
<reference evidence="3" key="1">
    <citation type="submission" date="2016-06" db="UniProtKB">
        <authorList>
            <consortium name="WormBaseParasite"/>
        </authorList>
    </citation>
    <scope>IDENTIFICATION</scope>
</reference>
<sequence>MSSQSVSWSFWCKKRAGASQQHAAAVVKTAGGDEGRTLLGVFGGENEGRRLSSCEVYDVSRDR</sequence>
<dbReference type="Proteomes" id="UP000275846">
    <property type="component" value="Unassembled WGS sequence"/>
</dbReference>
<evidence type="ECO:0000313" key="3">
    <source>
        <dbReference type="WBParaSite" id="SSLN_0000170901-mRNA-1"/>
    </source>
</evidence>
<dbReference type="AlphaFoldDB" id="A0A183SBP8"/>